<gene>
    <name evidence="8" type="ORF">SERLADRAFT_359754</name>
</gene>
<keyword evidence="3 6" id="KW-1133">Transmembrane helix</keyword>
<dbReference type="AlphaFoldDB" id="F8NHG2"/>
<dbReference type="PANTHER" id="PTHR23501:SF102">
    <property type="entry name" value="DRUG TRANSPORTER, PUTATIVE (AFU_ORTHOLOGUE AFUA_3G08530)-RELATED"/>
    <property type="match status" value="1"/>
</dbReference>
<dbReference type="InterPro" id="IPR020846">
    <property type="entry name" value="MFS_dom"/>
</dbReference>
<evidence type="ECO:0000256" key="1">
    <source>
        <dbReference type="ARBA" id="ARBA00004141"/>
    </source>
</evidence>
<dbReference type="InterPro" id="IPR036259">
    <property type="entry name" value="MFS_trans_sf"/>
</dbReference>
<feature type="transmembrane region" description="Helical" evidence="6">
    <location>
        <begin position="394"/>
        <end position="411"/>
    </location>
</feature>
<name>F8NHG2_SERL9</name>
<dbReference type="Pfam" id="PF07690">
    <property type="entry name" value="MFS_1"/>
    <property type="match status" value="1"/>
</dbReference>
<dbReference type="KEGG" id="sla:SERLADRAFT_359754"/>
<evidence type="ECO:0000313" key="8">
    <source>
        <dbReference type="EMBL" id="EGO30072.1"/>
    </source>
</evidence>
<feature type="transmembrane region" description="Helical" evidence="6">
    <location>
        <begin position="36"/>
        <end position="52"/>
    </location>
</feature>
<dbReference type="EMBL" id="GL945429">
    <property type="protein sequence ID" value="EGO30072.1"/>
    <property type="molecule type" value="Genomic_DNA"/>
</dbReference>
<proteinExistence type="predicted"/>
<dbReference type="Proteomes" id="UP000008064">
    <property type="component" value="Unassembled WGS sequence"/>
</dbReference>
<dbReference type="InterPro" id="IPR011701">
    <property type="entry name" value="MFS"/>
</dbReference>
<feature type="transmembrane region" description="Helical" evidence="6">
    <location>
        <begin position="365"/>
        <end position="382"/>
    </location>
</feature>
<protein>
    <recommendedName>
        <fullName evidence="7">Major facilitator superfamily (MFS) profile domain-containing protein</fullName>
    </recommendedName>
</protein>
<dbReference type="GO" id="GO:0005886">
    <property type="term" value="C:plasma membrane"/>
    <property type="evidence" value="ECO:0007669"/>
    <property type="project" value="TreeGrafter"/>
</dbReference>
<dbReference type="GO" id="GO:0022857">
    <property type="term" value="F:transmembrane transporter activity"/>
    <property type="evidence" value="ECO:0007669"/>
    <property type="project" value="InterPro"/>
</dbReference>
<feature type="region of interest" description="Disordered" evidence="5">
    <location>
        <begin position="534"/>
        <end position="555"/>
    </location>
</feature>
<sequence>MSQHDNSLEALAKPVQLLEDVPQSDSSGLAAKDSQFWLVLGALLVSVFLAQLESYSVSTALPTIVTELHSNQFVWVATAYGLASTALLPLSGGIAEIFGRRPIVLASLVLFALGSALGGAAQSMNMLIAARTIQGSGAGGIFTLSQIILSDMVTLKERGTYSGLFGLTWALGGGIGPLVGGALAQPSRWRWLFYLNIPIAGLAFLLVLLFLRLPTPVGTLKEKMARIDWIGNFIIIGATCACVIGLTWGGVVYPWKSAQVLIPICLGFAGLIMFFLFESLWCQTPLVPWNLLSNRTSLSGYIQISLGAFINISILYYMPVYYQACKDTSPTASGVDLFGLSFSTAPFSIFAGLSVRATKRYRPQLWFAWCCMLLGLGLLTTVDENTAQAKSIGYQVIIGIGVGIVFSGTYFPVLAPLPVTSNAYALSFFVFVRTLAQVWAVTIEGAVLQNELQKRTPLTLFQGTQSAQSTDIAYSIIPLIPQLPPLTKAVVRQAFAVSLVMLWKILIVVAGIGLLSSLLMRGLPLHSQKDEKWALQERQSAGGREDGEDVEADRE</sequence>
<dbReference type="Gene3D" id="1.20.1250.20">
    <property type="entry name" value="MFS general substrate transporter like domains"/>
    <property type="match status" value="2"/>
</dbReference>
<feature type="transmembrane region" description="Helical" evidence="6">
    <location>
        <begin position="161"/>
        <end position="179"/>
    </location>
</feature>
<dbReference type="SUPFAM" id="SSF103473">
    <property type="entry name" value="MFS general substrate transporter"/>
    <property type="match status" value="1"/>
</dbReference>
<dbReference type="PROSITE" id="PS00216">
    <property type="entry name" value="SUGAR_TRANSPORT_1"/>
    <property type="match status" value="1"/>
</dbReference>
<keyword evidence="2 6" id="KW-0812">Transmembrane</keyword>
<feature type="transmembrane region" description="Helical" evidence="6">
    <location>
        <begin position="337"/>
        <end position="353"/>
    </location>
</feature>
<feature type="transmembrane region" description="Helical" evidence="6">
    <location>
        <begin position="191"/>
        <end position="211"/>
    </location>
</feature>
<evidence type="ECO:0000256" key="2">
    <source>
        <dbReference type="ARBA" id="ARBA00022692"/>
    </source>
</evidence>
<reference evidence="8" key="1">
    <citation type="submission" date="2011-04" db="EMBL/GenBank/DDBJ databases">
        <title>Evolution of plant cell wall degrading machinery underlies the functional diversity of forest fungi.</title>
        <authorList>
            <consortium name="US DOE Joint Genome Institute (JGI-PGF)"/>
            <person name="Eastwood D.C."/>
            <person name="Floudas D."/>
            <person name="Binder M."/>
            <person name="Majcherczyk A."/>
            <person name="Schneider P."/>
            <person name="Aerts A."/>
            <person name="Asiegbu F.O."/>
            <person name="Baker S.E."/>
            <person name="Barry K."/>
            <person name="Bendiksby M."/>
            <person name="Blumentritt M."/>
            <person name="Coutinho P.M."/>
            <person name="Cullen D."/>
            <person name="Cullen D."/>
            <person name="Gathman A."/>
            <person name="Goodell B."/>
            <person name="Henrissat B."/>
            <person name="Ihrmark K."/>
            <person name="Kauserud H."/>
            <person name="Kohler A."/>
            <person name="LaButti K."/>
            <person name="Lapidus A."/>
            <person name="Lavin J.L."/>
            <person name="Lee Y.-H."/>
            <person name="Lindquist E."/>
            <person name="Lilly W."/>
            <person name="Lucas S."/>
            <person name="Morin E."/>
            <person name="Murat C."/>
            <person name="Oguiza J.A."/>
            <person name="Park J."/>
            <person name="Pisabarro A.G."/>
            <person name="Riley R."/>
            <person name="Rosling A."/>
            <person name="Salamov A."/>
            <person name="Schmidt O."/>
            <person name="Schmutz J."/>
            <person name="Skrede I."/>
            <person name="Stenlid J."/>
            <person name="Wiebenga A."/>
            <person name="Xie X."/>
            <person name="Kues U."/>
            <person name="Hibbett D.S."/>
            <person name="Hoffmeister D."/>
            <person name="Hogberg N."/>
            <person name="Martin F."/>
            <person name="Grigoriev I.V."/>
            <person name="Watkinson S.C."/>
        </authorList>
    </citation>
    <scope>NUCLEOTIDE SEQUENCE</scope>
    <source>
        <strain evidence="8">S7.9</strain>
    </source>
</reference>
<feature type="transmembrane region" description="Helical" evidence="6">
    <location>
        <begin position="232"/>
        <end position="251"/>
    </location>
</feature>
<keyword evidence="4 6" id="KW-0472">Membrane</keyword>
<feature type="transmembrane region" description="Helical" evidence="6">
    <location>
        <begin position="257"/>
        <end position="277"/>
    </location>
</feature>
<dbReference type="RefSeq" id="XP_007314314.1">
    <property type="nucleotide sequence ID" value="XM_007314252.1"/>
</dbReference>
<dbReference type="PANTHER" id="PTHR23501">
    <property type="entry name" value="MAJOR FACILITATOR SUPERFAMILY"/>
    <property type="match status" value="1"/>
</dbReference>
<dbReference type="PRINTS" id="PR01036">
    <property type="entry name" value="TCRTETB"/>
</dbReference>
<feature type="compositionally biased region" description="Acidic residues" evidence="5">
    <location>
        <begin position="546"/>
        <end position="555"/>
    </location>
</feature>
<dbReference type="HOGENOM" id="CLU_000960_22_0_1"/>
<evidence type="ECO:0000259" key="7">
    <source>
        <dbReference type="PROSITE" id="PS50850"/>
    </source>
</evidence>
<feature type="transmembrane region" description="Helical" evidence="6">
    <location>
        <begin position="103"/>
        <end position="122"/>
    </location>
</feature>
<accession>F8NHG2</accession>
<feature type="domain" description="Major facilitator superfamily (MFS) profile" evidence="7">
    <location>
        <begin position="39"/>
        <end position="528"/>
    </location>
</feature>
<evidence type="ECO:0000256" key="3">
    <source>
        <dbReference type="ARBA" id="ARBA00022989"/>
    </source>
</evidence>
<dbReference type="InterPro" id="IPR005829">
    <property type="entry name" value="Sugar_transporter_CS"/>
</dbReference>
<evidence type="ECO:0000256" key="5">
    <source>
        <dbReference type="SAM" id="MobiDB-lite"/>
    </source>
</evidence>
<feature type="transmembrane region" description="Helical" evidence="6">
    <location>
        <begin position="423"/>
        <end position="442"/>
    </location>
</feature>
<feature type="transmembrane region" description="Helical" evidence="6">
    <location>
        <begin position="494"/>
        <end position="519"/>
    </location>
</feature>
<organism>
    <name type="scientific">Serpula lacrymans var. lacrymans (strain S7.9)</name>
    <name type="common">Dry rot fungus</name>
    <dbReference type="NCBI Taxonomy" id="578457"/>
    <lineage>
        <taxon>Eukaryota</taxon>
        <taxon>Fungi</taxon>
        <taxon>Dikarya</taxon>
        <taxon>Basidiomycota</taxon>
        <taxon>Agaricomycotina</taxon>
        <taxon>Agaricomycetes</taxon>
        <taxon>Agaricomycetidae</taxon>
        <taxon>Boletales</taxon>
        <taxon>Coniophorineae</taxon>
        <taxon>Serpulaceae</taxon>
        <taxon>Serpula</taxon>
    </lineage>
</organism>
<evidence type="ECO:0000256" key="4">
    <source>
        <dbReference type="ARBA" id="ARBA00023136"/>
    </source>
</evidence>
<feature type="transmembrane region" description="Helical" evidence="6">
    <location>
        <begin position="72"/>
        <end position="91"/>
    </location>
</feature>
<evidence type="ECO:0000256" key="6">
    <source>
        <dbReference type="SAM" id="Phobius"/>
    </source>
</evidence>
<dbReference type="GeneID" id="18809705"/>
<feature type="transmembrane region" description="Helical" evidence="6">
    <location>
        <begin position="128"/>
        <end position="149"/>
    </location>
</feature>
<dbReference type="OrthoDB" id="3437016at2759"/>
<dbReference type="PROSITE" id="PS50850">
    <property type="entry name" value="MFS"/>
    <property type="match status" value="1"/>
</dbReference>
<feature type="transmembrane region" description="Helical" evidence="6">
    <location>
        <begin position="298"/>
        <end position="317"/>
    </location>
</feature>
<comment type="subcellular location">
    <subcellularLocation>
        <location evidence="1">Membrane</location>
        <topology evidence="1">Multi-pass membrane protein</topology>
    </subcellularLocation>
</comment>